<reference evidence="2 3" key="1">
    <citation type="submission" date="2018-02" db="EMBL/GenBank/DDBJ databases">
        <title>Genomic Encyclopedia of Archaeal and Bacterial Type Strains, Phase II (KMG-II): from individual species to whole genera.</title>
        <authorList>
            <person name="Goeker M."/>
        </authorList>
    </citation>
    <scope>NUCLEOTIDE SEQUENCE [LARGE SCALE GENOMIC DNA]</scope>
    <source>
        <strain evidence="2 3">DSM 18921</strain>
    </source>
</reference>
<dbReference type="Pfam" id="PF17267">
    <property type="entry name" value="DUF5333"/>
    <property type="match status" value="1"/>
</dbReference>
<evidence type="ECO:0000256" key="1">
    <source>
        <dbReference type="SAM" id="SignalP"/>
    </source>
</evidence>
<comment type="caution">
    <text evidence="2">The sequence shown here is derived from an EMBL/GenBank/DDBJ whole genome shotgun (WGS) entry which is preliminary data.</text>
</comment>
<dbReference type="EMBL" id="PVEP01000002">
    <property type="protein sequence ID" value="PQV57603.1"/>
    <property type="molecule type" value="Genomic_DNA"/>
</dbReference>
<keyword evidence="3" id="KW-1185">Reference proteome</keyword>
<name>A0A2S8SA03_9RHOB</name>
<dbReference type="RefSeq" id="WP_170076138.1">
    <property type="nucleotide sequence ID" value="NZ_PVEP01000002.1"/>
</dbReference>
<organism evidence="2 3">
    <name type="scientific">Albidovulum denitrificans</name>
    <dbReference type="NCBI Taxonomy" id="404881"/>
    <lineage>
        <taxon>Bacteria</taxon>
        <taxon>Pseudomonadati</taxon>
        <taxon>Pseudomonadota</taxon>
        <taxon>Alphaproteobacteria</taxon>
        <taxon>Rhodobacterales</taxon>
        <taxon>Paracoccaceae</taxon>
        <taxon>Albidovulum</taxon>
    </lineage>
</organism>
<gene>
    <name evidence="2" type="ORF">LX70_01409</name>
</gene>
<dbReference type="Proteomes" id="UP000238338">
    <property type="component" value="Unassembled WGS sequence"/>
</dbReference>
<dbReference type="AlphaFoldDB" id="A0A2S8SA03"/>
<proteinExistence type="predicted"/>
<accession>A0A2S8SA03</accession>
<keyword evidence="1" id="KW-0732">Signal</keyword>
<sequence length="138" mass="14928">MKPIKHFALPLALALVVGTGAGASALQPLRDNTYVTDRLVAARVADRIRKTCPDIGARLVYAFSQAYALKSWAEKQGYSGDQIDAFLKDKAEKRIIYDRAEEYLASRGAVNGNVEGFCALGFKEISAGSIIGSLIYAK</sequence>
<evidence type="ECO:0000313" key="2">
    <source>
        <dbReference type="EMBL" id="PQV57603.1"/>
    </source>
</evidence>
<evidence type="ECO:0000313" key="3">
    <source>
        <dbReference type="Proteomes" id="UP000238338"/>
    </source>
</evidence>
<protein>
    <submittedName>
        <fullName evidence="2">Uncharacterized protein</fullName>
    </submittedName>
</protein>
<feature type="signal peptide" evidence="1">
    <location>
        <begin position="1"/>
        <end position="23"/>
    </location>
</feature>
<feature type="chain" id="PRO_5015549866" evidence="1">
    <location>
        <begin position="24"/>
        <end position="138"/>
    </location>
</feature>
<dbReference type="InterPro" id="IPR020349">
    <property type="entry name" value="Uncharacterised_14.7kDa"/>
</dbReference>